<keyword evidence="2" id="KW-1185">Reference proteome</keyword>
<reference evidence="1" key="1">
    <citation type="journal article" date="2021" name="Environ. Microbiol.">
        <title>Gene family expansions and transcriptome signatures uncover fungal adaptations to wood decay.</title>
        <authorList>
            <person name="Hage H."/>
            <person name="Miyauchi S."/>
            <person name="Viragh M."/>
            <person name="Drula E."/>
            <person name="Min B."/>
            <person name="Chaduli D."/>
            <person name="Navarro D."/>
            <person name="Favel A."/>
            <person name="Norest M."/>
            <person name="Lesage-Meessen L."/>
            <person name="Balint B."/>
            <person name="Merenyi Z."/>
            <person name="de Eugenio L."/>
            <person name="Morin E."/>
            <person name="Martinez A.T."/>
            <person name="Baldrian P."/>
            <person name="Stursova M."/>
            <person name="Martinez M.J."/>
            <person name="Novotny C."/>
            <person name="Magnuson J.K."/>
            <person name="Spatafora J.W."/>
            <person name="Maurice S."/>
            <person name="Pangilinan J."/>
            <person name="Andreopoulos W."/>
            <person name="LaButti K."/>
            <person name="Hundley H."/>
            <person name="Na H."/>
            <person name="Kuo A."/>
            <person name="Barry K."/>
            <person name="Lipzen A."/>
            <person name="Henrissat B."/>
            <person name="Riley R."/>
            <person name="Ahrendt S."/>
            <person name="Nagy L.G."/>
            <person name="Grigoriev I.V."/>
            <person name="Martin F."/>
            <person name="Rosso M.N."/>
        </authorList>
    </citation>
    <scope>NUCLEOTIDE SEQUENCE</scope>
    <source>
        <strain evidence="1">CBS 384.51</strain>
    </source>
</reference>
<evidence type="ECO:0000313" key="2">
    <source>
        <dbReference type="Proteomes" id="UP001055072"/>
    </source>
</evidence>
<sequence>MKGDGLHGYMARGRCMRGGVPRRSKRSGMPESAAAFRNVFCTLTPLISRTANRGMLSPSLLIQMPSQTTPLSFIRHPPSPGKPSHDPQIVKNYDYQKTKDDELQAAQEAGTSSSTSSGKDRECRSYREDSRYNQPTTREMGFTYDGRCIGAARKRERGTRRRGTRIIR</sequence>
<accession>A0ACB8U927</accession>
<proteinExistence type="predicted"/>
<evidence type="ECO:0000313" key="1">
    <source>
        <dbReference type="EMBL" id="KAI0090741.1"/>
    </source>
</evidence>
<gene>
    <name evidence="1" type="ORF">BDY19DRAFT_732428</name>
</gene>
<comment type="caution">
    <text evidence="1">The sequence shown here is derived from an EMBL/GenBank/DDBJ whole genome shotgun (WGS) entry which is preliminary data.</text>
</comment>
<name>A0ACB8U927_9APHY</name>
<dbReference type="EMBL" id="MU274907">
    <property type="protein sequence ID" value="KAI0090741.1"/>
    <property type="molecule type" value="Genomic_DNA"/>
</dbReference>
<organism evidence="1 2">
    <name type="scientific">Irpex rosettiformis</name>
    <dbReference type="NCBI Taxonomy" id="378272"/>
    <lineage>
        <taxon>Eukaryota</taxon>
        <taxon>Fungi</taxon>
        <taxon>Dikarya</taxon>
        <taxon>Basidiomycota</taxon>
        <taxon>Agaricomycotina</taxon>
        <taxon>Agaricomycetes</taxon>
        <taxon>Polyporales</taxon>
        <taxon>Irpicaceae</taxon>
        <taxon>Irpex</taxon>
    </lineage>
</organism>
<protein>
    <submittedName>
        <fullName evidence="1">Uncharacterized protein</fullName>
    </submittedName>
</protein>
<dbReference type="Proteomes" id="UP001055072">
    <property type="component" value="Unassembled WGS sequence"/>
</dbReference>